<comment type="similarity">
    <text evidence="1">Belongs to the carbohydrate kinase PfkB family.</text>
</comment>
<evidence type="ECO:0000259" key="4">
    <source>
        <dbReference type="Pfam" id="PF00294"/>
    </source>
</evidence>
<keyword evidence="3 5" id="KW-0418">Kinase</keyword>
<keyword evidence="6" id="KW-1185">Reference proteome</keyword>
<proteinExistence type="inferred from homology"/>
<comment type="caution">
    <text evidence="5">The sequence shown here is derived from an EMBL/GenBank/DDBJ whole genome shotgun (WGS) entry which is preliminary data.</text>
</comment>
<accession>A0A010ZZJ2</accession>
<dbReference type="Pfam" id="PF00294">
    <property type="entry name" value="PfkB"/>
    <property type="match status" value="1"/>
</dbReference>
<protein>
    <submittedName>
        <fullName evidence="5">Sugar kinase, ribokinase</fullName>
    </submittedName>
</protein>
<evidence type="ECO:0000256" key="1">
    <source>
        <dbReference type="ARBA" id="ARBA00010688"/>
    </source>
</evidence>
<dbReference type="SUPFAM" id="SSF53613">
    <property type="entry name" value="Ribokinase-like"/>
    <property type="match status" value="1"/>
</dbReference>
<feature type="domain" description="Carbohydrate kinase PfkB" evidence="4">
    <location>
        <begin position="4"/>
        <end position="297"/>
    </location>
</feature>
<evidence type="ECO:0000256" key="2">
    <source>
        <dbReference type="ARBA" id="ARBA00022679"/>
    </source>
</evidence>
<evidence type="ECO:0000313" key="6">
    <source>
        <dbReference type="Proteomes" id="UP000021053"/>
    </source>
</evidence>
<dbReference type="PANTHER" id="PTHR43320:SF2">
    <property type="entry name" value="2-DEHYDRO-3-DEOXYGLUCONOKINASE_2-DEHYDRO-3-DEOXYGALACTONOKINASE"/>
    <property type="match status" value="1"/>
</dbReference>
<dbReference type="PATRIC" id="fig|927661.3.peg.3806"/>
<dbReference type="InterPro" id="IPR052700">
    <property type="entry name" value="Carb_kinase_PfkB-like"/>
</dbReference>
<gene>
    <name evidence="5" type="ORF">CryarDRAFT_3840</name>
</gene>
<dbReference type="Proteomes" id="UP000021053">
    <property type="component" value="Unassembled WGS sequence"/>
</dbReference>
<organism evidence="5 6">
    <name type="scientific">Cryptosporangium arvum DSM 44712</name>
    <dbReference type="NCBI Taxonomy" id="927661"/>
    <lineage>
        <taxon>Bacteria</taxon>
        <taxon>Bacillati</taxon>
        <taxon>Actinomycetota</taxon>
        <taxon>Actinomycetes</taxon>
        <taxon>Cryptosporangiales</taxon>
        <taxon>Cryptosporangiaceae</taxon>
        <taxon>Cryptosporangium</taxon>
    </lineage>
</organism>
<dbReference type="RefSeq" id="WP_051570615.1">
    <property type="nucleotide sequence ID" value="NZ_KK073874.1"/>
</dbReference>
<name>A0A010ZZJ2_9ACTN</name>
<dbReference type="InterPro" id="IPR011611">
    <property type="entry name" value="PfkB_dom"/>
</dbReference>
<sequence length="319" mass="32557">MIERVVTVGEALAVFRAGDDGPLWSAPRVAVSTGGAEANVAMALARRGVPVSWFGRVGDDSLGRRVTRELRAEGVDVHPVVDPGGPTGLLVKERGADGRTSVVYYRRGSAGSRLSPADVERIPLSRTTLLHLTGITPALSDEAGAAVDHLLDRADAAGATVSFDVNHRGRLWPAEVAAPVYRALASRAHLVFAGVDEVPFLLPGRGGADAGAAALALAERGHAHVVVTAGAAGAVACVDGSLHAVPAVPLDGPLETVGAGDAFVGGYLAELVAGRPVECRLRTGARLGAAACRHPGDWEGVADLSGLDPAEASTDPVSR</sequence>
<dbReference type="HOGENOM" id="CLU_027634_6_0_11"/>
<dbReference type="Gene3D" id="3.40.1190.20">
    <property type="match status" value="1"/>
</dbReference>
<dbReference type="EMBL" id="JFBT01000001">
    <property type="protein sequence ID" value="EXG82642.1"/>
    <property type="molecule type" value="Genomic_DNA"/>
</dbReference>
<keyword evidence="2" id="KW-0808">Transferase</keyword>
<dbReference type="InterPro" id="IPR029056">
    <property type="entry name" value="Ribokinase-like"/>
</dbReference>
<dbReference type="AlphaFoldDB" id="A0A010ZZJ2"/>
<evidence type="ECO:0000313" key="5">
    <source>
        <dbReference type="EMBL" id="EXG82642.1"/>
    </source>
</evidence>
<reference evidence="5 6" key="1">
    <citation type="submission" date="2013-07" db="EMBL/GenBank/DDBJ databases">
        <authorList>
            <consortium name="DOE Joint Genome Institute"/>
            <person name="Eisen J."/>
            <person name="Huntemann M."/>
            <person name="Han J."/>
            <person name="Chen A."/>
            <person name="Kyrpides N."/>
            <person name="Mavromatis K."/>
            <person name="Markowitz V."/>
            <person name="Palaniappan K."/>
            <person name="Ivanova N."/>
            <person name="Schaumberg A."/>
            <person name="Pati A."/>
            <person name="Liolios K."/>
            <person name="Nordberg H.P."/>
            <person name="Cantor M.N."/>
            <person name="Hua S.X."/>
            <person name="Woyke T."/>
        </authorList>
    </citation>
    <scope>NUCLEOTIDE SEQUENCE [LARGE SCALE GENOMIC DNA]</scope>
    <source>
        <strain evidence="5 6">DSM 44712</strain>
    </source>
</reference>
<evidence type="ECO:0000256" key="3">
    <source>
        <dbReference type="ARBA" id="ARBA00022777"/>
    </source>
</evidence>
<dbReference type="PANTHER" id="PTHR43320">
    <property type="entry name" value="SUGAR KINASE"/>
    <property type="match status" value="1"/>
</dbReference>
<dbReference type="CDD" id="cd01166">
    <property type="entry name" value="KdgK"/>
    <property type="match status" value="1"/>
</dbReference>
<dbReference type="GO" id="GO:0016301">
    <property type="term" value="F:kinase activity"/>
    <property type="evidence" value="ECO:0007669"/>
    <property type="project" value="UniProtKB-KW"/>
</dbReference>